<sequence length="265" mass="30041">MLVDCGSQGYAECSSLRSSMVKARTYRPVGLDNLAISRPSCLRVSWQLGSDRVLQLSSYHLCIRKILVQATTVPCLCLFDQPARIRQMSMKQYIVDTRPPSTTEVRIEISFTQRDKAVGLDALHPTLFIVDETLVTSLTTLLRTIWYEDRTRVEWSPPTVIQVFGKRGARMSCENRHGVSRVAAISKVLSGILPRFFYRHTREGQASKCSQLFFHSTIFQSAHCMVRPPPPMVPYTLDFLLYSHRSFPGCLVRVVVAGLHKPFNC</sequence>
<comment type="caution">
    <text evidence="1">The sequence shown here is derived from an EMBL/GenBank/DDBJ whole genome shotgun (WGS) entry which is preliminary data.</text>
</comment>
<organism evidence="1 2">
    <name type="scientific">Clonorchis sinensis</name>
    <name type="common">Chinese liver fluke</name>
    <dbReference type="NCBI Taxonomy" id="79923"/>
    <lineage>
        <taxon>Eukaryota</taxon>
        <taxon>Metazoa</taxon>
        <taxon>Spiralia</taxon>
        <taxon>Lophotrochozoa</taxon>
        <taxon>Platyhelminthes</taxon>
        <taxon>Trematoda</taxon>
        <taxon>Digenea</taxon>
        <taxon>Opisthorchiida</taxon>
        <taxon>Opisthorchiata</taxon>
        <taxon>Opisthorchiidae</taxon>
        <taxon>Clonorchis</taxon>
    </lineage>
</organism>
<dbReference type="Proteomes" id="UP000286415">
    <property type="component" value="Unassembled WGS sequence"/>
</dbReference>
<proteinExistence type="predicted"/>
<evidence type="ECO:0000313" key="1">
    <source>
        <dbReference type="EMBL" id="KAG5448923.1"/>
    </source>
</evidence>
<keyword evidence="2" id="KW-1185">Reference proteome</keyword>
<dbReference type="AlphaFoldDB" id="A0A3R7CTY6"/>
<evidence type="ECO:0000313" key="2">
    <source>
        <dbReference type="Proteomes" id="UP000286415"/>
    </source>
</evidence>
<protein>
    <submittedName>
        <fullName evidence="1">Uncharacterized protein</fullName>
    </submittedName>
</protein>
<accession>A0A3R7CTY6</accession>
<reference evidence="1 2" key="1">
    <citation type="journal article" date="2018" name="Biotechnol. Adv.">
        <title>Improved genomic resources and new bioinformatic workflow for the carcinogenic parasite Clonorchis sinensis: Biotechnological implications.</title>
        <authorList>
            <person name="Wang D."/>
            <person name="Korhonen P.K."/>
            <person name="Gasser R.B."/>
            <person name="Young N.D."/>
        </authorList>
    </citation>
    <scope>NUCLEOTIDE SEQUENCE [LARGE SCALE GENOMIC DNA]</scope>
    <source>
        <strain evidence="1">Cs-k2</strain>
    </source>
</reference>
<gene>
    <name evidence="1" type="ORF">CSKR_103456</name>
</gene>
<name>A0A3R7CTY6_CLOSI</name>
<dbReference type="InParanoid" id="A0A3R7CTY6"/>
<reference evidence="1 2" key="2">
    <citation type="journal article" date="2021" name="Genomics">
        <title>High-quality reference genome for Clonorchis sinensis.</title>
        <authorList>
            <person name="Young N.D."/>
            <person name="Stroehlein A.J."/>
            <person name="Kinkar L."/>
            <person name="Wang T."/>
            <person name="Sohn W.M."/>
            <person name="Chang B.C.H."/>
            <person name="Kaur P."/>
            <person name="Weisz D."/>
            <person name="Dudchenko O."/>
            <person name="Aiden E.L."/>
            <person name="Korhonen P.K."/>
            <person name="Gasser R.B."/>
        </authorList>
    </citation>
    <scope>NUCLEOTIDE SEQUENCE [LARGE SCALE GENOMIC DNA]</scope>
    <source>
        <strain evidence="1">Cs-k2</strain>
    </source>
</reference>
<dbReference type="EMBL" id="NIRI02000042">
    <property type="protein sequence ID" value="KAG5448923.1"/>
    <property type="molecule type" value="Genomic_DNA"/>
</dbReference>